<gene>
    <name evidence="5" type="ORF">RU93_GL002258</name>
</gene>
<evidence type="ECO:0000313" key="6">
    <source>
        <dbReference type="Proteomes" id="UP000182149"/>
    </source>
</evidence>
<dbReference type="Proteomes" id="UP000182149">
    <property type="component" value="Unassembled WGS sequence"/>
</dbReference>
<evidence type="ECO:0000256" key="2">
    <source>
        <dbReference type="ARBA" id="ARBA00010742"/>
    </source>
</evidence>
<comment type="caution">
    <text evidence="5">The sequence shown here is derived from an EMBL/GenBank/DDBJ whole genome shotgun (WGS) entry which is preliminary data.</text>
</comment>
<evidence type="ECO:0000256" key="3">
    <source>
        <dbReference type="ARBA" id="ARBA00022729"/>
    </source>
</evidence>
<dbReference type="PANTHER" id="PTHR30024">
    <property type="entry name" value="ALIPHATIC SULFONATES-BINDING PROTEIN-RELATED"/>
    <property type="match status" value="1"/>
</dbReference>
<dbReference type="PANTHER" id="PTHR30024:SF47">
    <property type="entry name" value="TAURINE-BINDING PERIPLASMIC PROTEIN"/>
    <property type="match status" value="1"/>
</dbReference>
<reference evidence="5 6" key="1">
    <citation type="submission" date="2014-12" db="EMBL/GenBank/DDBJ databases">
        <title>Draft genome sequences of 29 type strains of Enterococci.</title>
        <authorList>
            <person name="Zhong Z."/>
            <person name="Sun Z."/>
            <person name="Liu W."/>
            <person name="Zhang W."/>
            <person name="Zhang H."/>
        </authorList>
    </citation>
    <scope>NUCLEOTIDE SEQUENCE [LARGE SCALE GENOMIC DNA]</scope>
    <source>
        <strain evidence="5 6">DSM 17690</strain>
    </source>
</reference>
<evidence type="ECO:0000256" key="4">
    <source>
        <dbReference type="SAM" id="SignalP"/>
    </source>
</evidence>
<feature type="chain" id="PRO_5038966808" description="Solute-binding protein family 3/N-terminal domain-containing protein" evidence="4">
    <location>
        <begin position="29"/>
        <end position="325"/>
    </location>
</feature>
<sequence length="325" mass="35599">MKGSRKMKKIFFSLSALLLMTLSACSNSETNNASTDVTSEQGEQLVPLKIGVMPSMDNIPLIVAHEQGFDQKHGVDLQIEAFKSGKDRDAAFQAGAVDGINADLIGIAMYLQGGMDIKITSATQGQFDLIASSEVQDITDLKGQQIAVLKNQGPEFAAEEFIKQAGLSASDVSMVDVPQVPSRVELLTNDQAGAAILPEPFVTMTTAQGMTNLGSTLDLDINLFALTFTQEVIEEKEAAIQGMYEAYNDAVKWMAANDQSAYIQLFIDEIGFPESLKENIQIPEYQEAFQTKESDIQRAFDWAMEKGLLEKEIDPKDVLSNVYFK</sequence>
<dbReference type="GO" id="GO:0042597">
    <property type="term" value="C:periplasmic space"/>
    <property type="evidence" value="ECO:0007669"/>
    <property type="project" value="UniProtKB-SubCell"/>
</dbReference>
<feature type="signal peptide" evidence="4">
    <location>
        <begin position="1"/>
        <end position="28"/>
    </location>
</feature>
<evidence type="ECO:0008006" key="7">
    <source>
        <dbReference type="Google" id="ProtNLM"/>
    </source>
</evidence>
<dbReference type="EMBL" id="JXKD01000009">
    <property type="protein sequence ID" value="OJG10233.1"/>
    <property type="molecule type" value="Genomic_DNA"/>
</dbReference>
<proteinExistence type="inferred from homology"/>
<name>A0A1L8QRT8_9ENTE</name>
<evidence type="ECO:0000256" key="1">
    <source>
        <dbReference type="ARBA" id="ARBA00004418"/>
    </source>
</evidence>
<dbReference type="PROSITE" id="PS51257">
    <property type="entry name" value="PROKAR_LIPOPROTEIN"/>
    <property type="match status" value="1"/>
</dbReference>
<dbReference type="Pfam" id="PF13379">
    <property type="entry name" value="NMT1_2"/>
    <property type="match status" value="1"/>
</dbReference>
<dbReference type="STRING" id="328396.RU93_GL002258"/>
<keyword evidence="3 4" id="KW-0732">Signal</keyword>
<dbReference type="SUPFAM" id="SSF53850">
    <property type="entry name" value="Periplasmic binding protein-like II"/>
    <property type="match status" value="1"/>
</dbReference>
<organism evidence="5 6">
    <name type="scientific">Enterococcus aquimarinus</name>
    <dbReference type="NCBI Taxonomy" id="328396"/>
    <lineage>
        <taxon>Bacteria</taxon>
        <taxon>Bacillati</taxon>
        <taxon>Bacillota</taxon>
        <taxon>Bacilli</taxon>
        <taxon>Lactobacillales</taxon>
        <taxon>Enterococcaceae</taxon>
        <taxon>Enterococcus</taxon>
    </lineage>
</organism>
<keyword evidence="6" id="KW-1185">Reference proteome</keyword>
<comment type="subcellular location">
    <subcellularLocation>
        <location evidence="1">Periplasm</location>
    </subcellularLocation>
</comment>
<dbReference type="AlphaFoldDB" id="A0A1L8QRT8"/>
<dbReference type="Gene3D" id="3.40.190.10">
    <property type="entry name" value="Periplasmic binding protein-like II"/>
    <property type="match status" value="2"/>
</dbReference>
<comment type="similarity">
    <text evidence="2">Belongs to the bacterial solute-binding protein SsuA/TauA family.</text>
</comment>
<evidence type="ECO:0000313" key="5">
    <source>
        <dbReference type="EMBL" id="OJG10233.1"/>
    </source>
</evidence>
<protein>
    <recommendedName>
        <fullName evidence="7">Solute-binding protein family 3/N-terminal domain-containing protein</fullName>
    </recommendedName>
</protein>
<accession>A0A1L8QRT8</accession>